<organism evidence="1">
    <name type="scientific">marine sediment metagenome</name>
    <dbReference type="NCBI Taxonomy" id="412755"/>
    <lineage>
        <taxon>unclassified sequences</taxon>
        <taxon>metagenomes</taxon>
        <taxon>ecological metagenomes</taxon>
    </lineage>
</organism>
<accession>A0A0F9ULZ5</accession>
<dbReference type="EMBL" id="LAZR01000631">
    <property type="protein sequence ID" value="KKN62236.1"/>
    <property type="molecule type" value="Genomic_DNA"/>
</dbReference>
<dbReference type="AlphaFoldDB" id="A0A0F9ULZ5"/>
<proteinExistence type="predicted"/>
<protein>
    <submittedName>
        <fullName evidence="1">Uncharacterized protein</fullName>
    </submittedName>
</protein>
<reference evidence="1" key="1">
    <citation type="journal article" date="2015" name="Nature">
        <title>Complex archaea that bridge the gap between prokaryotes and eukaryotes.</title>
        <authorList>
            <person name="Spang A."/>
            <person name="Saw J.H."/>
            <person name="Jorgensen S.L."/>
            <person name="Zaremba-Niedzwiedzka K."/>
            <person name="Martijn J."/>
            <person name="Lind A.E."/>
            <person name="van Eijk R."/>
            <person name="Schleper C."/>
            <person name="Guy L."/>
            <person name="Ettema T.J."/>
        </authorList>
    </citation>
    <scope>NUCLEOTIDE SEQUENCE</scope>
</reference>
<name>A0A0F9ULZ5_9ZZZZ</name>
<comment type="caution">
    <text evidence="1">The sequence shown here is derived from an EMBL/GenBank/DDBJ whole genome shotgun (WGS) entry which is preliminary data.</text>
</comment>
<evidence type="ECO:0000313" key="1">
    <source>
        <dbReference type="EMBL" id="KKN62236.1"/>
    </source>
</evidence>
<gene>
    <name evidence="1" type="ORF">LCGC14_0513730</name>
</gene>
<sequence length="61" mass="6455">MMRKLVNRKGGRIHMQVLGTLDLALCGRFILGSPGVGVGVPVTCLTCKRILATNTKDTGGE</sequence>